<name>A0A814I144_9BILA</name>
<dbReference type="OrthoDB" id="1881at2759"/>
<accession>A0A814I144</accession>
<evidence type="ECO:0000256" key="1">
    <source>
        <dbReference type="SAM" id="MobiDB-lite"/>
    </source>
</evidence>
<dbReference type="InterPro" id="IPR005036">
    <property type="entry name" value="CBM21_dom"/>
</dbReference>
<dbReference type="Gene3D" id="2.60.40.2440">
    <property type="entry name" value="Carbohydrate binding type-21 domain"/>
    <property type="match status" value="1"/>
</dbReference>
<dbReference type="GO" id="GO:0000164">
    <property type="term" value="C:protein phosphatase type 1 complex"/>
    <property type="evidence" value="ECO:0007669"/>
    <property type="project" value="TreeGrafter"/>
</dbReference>
<sequence>MTSLAMFSASSIPDDLDYQLEKLSLKLVQNSIYNKTRTNPHIQKHTFIYNSKSSSLFSITDKLSSISSNKRETQKSDKKKMVRFADSLGFELVTVKILSNSFKSEILNSEEDEESEEITSEEEEEEMRPTKMESDPNSFIYDNINFTWECLFEQPGILPDFYGRLSQKKVLLEAIYSNHFKLNGFVRVSNLSLHKKVFIRYSLNNWKTFTDSECTYVINGTSEQTDRFKFSIVLDKPGLISTLDDNIRHNRQSSSPVLKLEFAVCYEVKSSDCPNEPSECSYWDNNNSNNYQYNCFFKIINPFKV</sequence>
<feature type="domain" description="CBM21" evidence="2">
    <location>
        <begin position="162"/>
        <end position="294"/>
    </location>
</feature>
<dbReference type="EMBL" id="CAJNOC010004343">
    <property type="protein sequence ID" value="CAF1018212.1"/>
    <property type="molecule type" value="Genomic_DNA"/>
</dbReference>
<protein>
    <recommendedName>
        <fullName evidence="2">CBM21 domain-containing protein</fullName>
    </recommendedName>
</protein>
<dbReference type="AlphaFoldDB" id="A0A814I144"/>
<gene>
    <name evidence="3" type="ORF">OXX778_LOCUS17242</name>
</gene>
<comment type="caution">
    <text evidence="3">The sequence shown here is derived from an EMBL/GenBank/DDBJ whole genome shotgun (WGS) entry which is preliminary data.</text>
</comment>
<evidence type="ECO:0000259" key="2">
    <source>
        <dbReference type="PROSITE" id="PS51159"/>
    </source>
</evidence>
<keyword evidence="4" id="KW-1185">Reference proteome</keyword>
<feature type="compositionally biased region" description="Acidic residues" evidence="1">
    <location>
        <begin position="108"/>
        <end position="126"/>
    </location>
</feature>
<dbReference type="PROSITE" id="PS51159">
    <property type="entry name" value="CBM21"/>
    <property type="match status" value="1"/>
</dbReference>
<evidence type="ECO:0000313" key="4">
    <source>
        <dbReference type="Proteomes" id="UP000663879"/>
    </source>
</evidence>
<reference evidence="3" key="1">
    <citation type="submission" date="2021-02" db="EMBL/GenBank/DDBJ databases">
        <authorList>
            <person name="Nowell W R."/>
        </authorList>
    </citation>
    <scope>NUCLEOTIDE SEQUENCE</scope>
    <source>
        <strain evidence="3">Ploen Becks lab</strain>
    </source>
</reference>
<proteinExistence type="predicted"/>
<dbReference type="Pfam" id="PF03370">
    <property type="entry name" value="CBM_21"/>
    <property type="match status" value="1"/>
</dbReference>
<evidence type="ECO:0000313" key="3">
    <source>
        <dbReference type="EMBL" id="CAF1018212.1"/>
    </source>
</evidence>
<dbReference type="PANTHER" id="PTHR12307:SF36">
    <property type="entry name" value="GLYCOGEN-BINDING SUBUNIT 76A"/>
    <property type="match status" value="1"/>
</dbReference>
<dbReference type="GO" id="GO:2001069">
    <property type="term" value="F:glycogen binding"/>
    <property type="evidence" value="ECO:0007669"/>
    <property type="project" value="TreeGrafter"/>
</dbReference>
<dbReference type="GO" id="GO:0008157">
    <property type="term" value="F:protein phosphatase 1 binding"/>
    <property type="evidence" value="ECO:0007669"/>
    <property type="project" value="TreeGrafter"/>
</dbReference>
<dbReference type="GO" id="GO:0005979">
    <property type="term" value="P:regulation of glycogen biosynthetic process"/>
    <property type="evidence" value="ECO:0007669"/>
    <property type="project" value="TreeGrafter"/>
</dbReference>
<dbReference type="InterPro" id="IPR038175">
    <property type="entry name" value="CBM21_dom_sf"/>
</dbReference>
<dbReference type="InterPro" id="IPR050782">
    <property type="entry name" value="PP1_regulatory_subunit_3"/>
</dbReference>
<organism evidence="3 4">
    <name type="scientific">Brachionus calyciflorus</name>
    <dbReference type="NCBI Taxonomy" id="104777"/>
    <lineage>
        <taxon>Eukaryota</taxon>
        <taxon>Metazoa</taxon>
        <taxon>Spiralia</taxon>
        <taxon>Gnathifera</taxon>
        <taxon>Rotifera</taxon>
        <taxon>Eurotatoria</taxon>
        <taxon>Monogononta</taxon>
        <taxon>Pseudotrocha</taxon>
        <taxon>Ploima</taxon>
        <taxon>Brachionidae</taxon>
        <taxon>Brachionus</taxon>
    </lineage>
</organism>
<feature type="region of interest" description="Disordered" evidence="1">
    <location>
        <begin position="107"/>
        <end position="134"/>
    </location>
</feature>
<dbReference type="PANTHER" id="PTHR12307">
    <property type="entry name" value="PROTEIN PHOSPHATASE 1 REGULATORY SUBUNIT"/>
    <property type="match status" value="1"/>
</dbReference>
<dbReference type="Proteomes" id="UP000663879">
    <property type="component" value="Unassembled WGS sequence"/>
</dbReference>